<accession>J9DAP6</accession>
<comment type="caution">
    <text evidence="1">The sequence shown here is derived from an EMBL/GenBank/DDBJ whole genome shotgun (WGS) entry which is preliminary data.</text>
</comment>
<evidence type="ECO:0000313" key="1">
    <source>
        <dbReference type="EMBL" id="EJX09971.1"/>
    </source>
</evidence>
<dbReference type="EMBL" id="AMCI01000279">
    <property type="protein sequence ID" value="EJX09971.1"/>
    <property type="molecule type" value="Genomic_DNA"/>
</dbReference>
<reference evidence="1" key="1">
    <citation type="journal article" date="2012" name="PLoS ONE">
        <title>Gene sets for utilization of primary and secondary nutrition supplies in the distal gut of endangered iberian lynx.</title>
        <authorList>
            <person name="Alcaide M."/>
            <person name="Messina E."/>
            <person name="Richter M."/>
            <person name="Bargiela R."/>
            <person name="Peplies J."/>
            <person name="Huws S.A."/>
            <person name="Newbold C.J."/>
            <person name="Golyshin P.N."/>
            <person name="Simon M.A."/>
            <person name="Lopez G."/>
            <person name="Yakimov M.M."/>
            <person name="Ferrer M."/>
        </authorList>
    </citation>
    <scope>NUCLEOTIDE SEQUENCE</scope>
</reference>
<sequence length="34" mass="3642">MSAMRTTGMGGQESWKTDFAMGLGCVKEDGTNED</sequence>
<dbReference type="AlphaFoldDB" id="J9DAP6"/>
<name>J9DAP6_9ZZZZ</name>
<proteinExistence type="predicted"/>
<organism evidence="1">
    <name type="scientific">gut metagenome</name>
    <dbReference type="NCBI Taxonomy" id="749906"/>
    <lineage>
        <taxon>unclassified sequences</taxon>
        <taxon>metagenomes</taxon>
        <taxon>organismal metagenomes</taxon>
    </lineage>
</organism>
<gene>
    <name evidence="1" type="ORF">EVA_01917</name>
</gene>
<protein>
    <submittedName>
        <fullName evidence="1">Uncharacterized protein</fullName>
    </submittedName>
</protein>